<dbReference type="Pfam" id="PF00201">
    <property type="entry name" value="UDPGT"/>
    <property type="match status" value="1"/>
</dbReference>
<dbReference type="OrthoDB" id="5835829at2759"/>
<evidence type="ECO:0000256" key="4">
    <source>
        <dbReference type="RuleBase" id="RU003718"/>
    </source>
</evidence>
<dbReference type="PANTHER" id="PTHR48047">
    <property type="entry name" value="GLYCOSYLTRANSFERASE"/>
    <property type="match status" value="1"/>
</dbReference>
<name>A0A2Z7A165_9LAMI</name>
<feature type="compositionally biased region" description="Basic and acidic residues" evidence="6">
    <location>
        <begin position="446"/>
        <end position="471"/>
    </location>
</feature>
<dbReference type="Gene3D" id="3.40.50.2000">
    <property type="entry name" value="Glycogen Phosphorylase B"/>
    <property type="match status" value="2"/>
</dbReference>
<keyword evidence="8" id="KW-1185">Reference proteome</keyword>
<evidence type="ECO:0000256" key="2">
    <source>
        <dbReference type="ARBA" id="ARBA00022676"/>
    </source>
</evidence>
<evidence type="ECO:0000313" key="8">
    <source>
        <dbReference type="Proteomes" id="UP000250235"/>
    </source>
</evidence>
<dbReference type="PANTHER" id="PTHR48047:SF127">
    <property type="entry name" value="GLYCOSYLTRANSFERASE"/>
    <property type="match status" value="1"/>
</dbReference>
<evidence type="ECO:0000313" key="7">
    <source>
        <dbReference type="EMBL" id="KZV15226.1"/>
    </source>
</evidence>
<proteinExistence type="inferred from homology"/>
<evidence type="ECO:0000256" key="1">
    <source>
        <dbReference type="ARBA" id="ARBA00009995"/>
    </source>
</evidence>
<feature type="region of interest" description="Disordered" evidence="6">
    <location>
        <begin position="443"/>
        <end position="471"/>
    </location>
</feature>
<keyword evidence="3 4" id="KW-0808">Transferase</keyword>
<dbReference type="InterPro" id="IPR002213">
    <property type="entry name" value="UDP_glucos_trans"/>
</dbReference>
<organism evidence="7 8">
    <name type="scientific">Dorcoceras hygrometricum</name>
    <dbReference type="NCBI Taxonomy" id="472368"/>
    <lineage>
        <taxon>Eukaryota</taxon>
        <taxon>Viridiplantae</taxon>
        <taxon>Streptophyta</taxon>
        <taxon>Embryophyta</taxon>
        <taxon>Tracheophyta</taxon>
        <taxon>Spermatophyta</taxon>
        <taxon>Magnoliopsida</taxon>
        <taxon>eudicotyledons</taxon>
        <taxon>Gunneridae</taxon>
        <taxon>Pentapetalae</taxon>
        <taxon>asterids</taxon>
        <taxon>lamiids</taxon>
        <taxon>Lamiales</taxon>
        <taxon>Gesneriaceae</taxon>
        <taxon>Didymocarpoideae</taxon>
        <taxon>Trichosporeae</taxon>
        <taxon>Loxocarpinae</taxon>
        <taxon>Dorcoceras</taxon>
    </lineage>
</organism>
<dbReference type="SUPFAM" id="SSF53756">
    <property type="entry name" value="UDP-Glycosyltransferase/glycogen phosphorylase"/>
    <property type="match status" value="1"/>
</dbReference>
<dbReference type="EC" id="2.4.1.-" evidence="5"/>
<reference evidence="7 8" key="1">
    <citation type="journal article" date="2015" name="Proc. Natl. Acad. Sci. U.S.A.">
        <title>The resurrection genome of Boea hygrometrica: A blueprint for survival of dehydration.</title>
        <authorList>
            <person name="Xiao L."/>
            <person name="Yang G."/>
            <person name="Zhang L."/>
            <person name="Yang X."/>
            <person name="Zhao S."/>
            <person name="Ji Z."/>
            <person name="Zhou Q."/>
            <person name="Hu M."/>
            <person name="Wang Y."/>
            <person name="Chen M."/>
            <person name="Xu Y."/>
            <person name="Jin H."/>
            <person name="Xiao X."/>
            <person name="Hu G."/>
            <person name="Bao F."/>
            <person name="Hu Y."/>
            <person name="Wan P."/>
            <person name="Li L."/>
            <person name="Deng X."/>
            <person name="Kuang T."/>
            <person name="Xiang C."/>
            <person name="Zhu J.K."/>
            <person name="Oliver M.J."/>
            <person name="He Y."/>
        </authorList>
    </citation>
    <scope>NUCLEOTIDE SEQUENCE [LARGE SCALE GENOMIC DNA]</scope>
    <source>
        <strain evidence="8">cv. XS01</strain>
    </source>
</reference>
<protein>
    <recommendedName>
        <fullName evidence="5">Glycosyltransferase</fullName>
        <ecNumber evidence="5">2.4.1.-</ecNumber>
    </recommendedName>
</protein>
<dbReference type="EMBL" id="KV020111">
    <property type="protein sequence ID" value="KZV15226.1"/>
    <property type="molecule type" value="Genomic_DNA"/>
</dbReference>
<evidence type="ECO:0000256" key="5">
    <source>
        <dbReference type="RuleBase" id="RU362057"/>
    </source>
</evidence>
<dbReference type="AlphaFoldDB" id="A0A2Z7A165"/>
<dbReference type="FunFam" id="3.40.50.2000:FF:000071">
    <property type="entry name" value="Glycosyltransferase"/>
    <property type="match status" value="1"/>
</dbReference>
<gene>
    <name evidence="7" type="ORF">F511_28575</name>
</gene>
<accession>A0A2Z7A165</accession>
<dbReference type="FunFam" id="3.40.50.2000:FF:000047">
    <property type="entry name" value="Glycosyltransferase"/>
    <property type="match status" value="1"/>
</dbReference>
<dbReference type="CDD" id="cd03784">
    <property type="entry name" value="GT1_Gtf-like"/>
    <property type="match status" value="1"/>
</dbReference>
<dbReference type="PROSITE" id="PS00375">
    <property type="entry name" value="UDPGT"/>
    <property type="match status" value="1"/>
</dbReference>
<evidence type="ECO:0000256" key="6">
    <source>
        <dbReference type="SAM" id="MobiDB-lite"/>
    </source>
</evidence>
<keyword evidence="2 4" id="KW-0328">Glycosyltransferase</keyword>
<dbReference type="Proteomes" id="UP000250235">
    <property type="component" value="Unassembled WGS sequence"/>
</dbReference>
<sequence>MAAVQPEQLNFLLVPLMAPGHVIPMIDMAKMLARHGVNVTIMLTPLNFNRFSSVVNRAAMSGLPIRLLQIRFPSEEAGLPAGCESADTLPSYQLLHNFFTAIKLLQAIVEEKMEEIDPVPSCVICDKHLPWMAESCEKFEIPRISFDGMSCFTQLVMHNLYVSNIHKTVPDTVPFLVPGLPDEIEFTKLQLPGLFNPRSNQLGDFREQVRITESQAYGVVVNSFEELEKEYVDEFKKIRGGKVWSIGPLSLSNDGNLDRAERGNQASIDAAQCSEWLDSRPPASVIYACLGSLARLSAAQFVELALGLEASNHPFILVVNSGSETEEIDEWISDQGFEERTRDQCLLIRGWAPQVLILSHPAVGGFMTHCGWNSTLEAICAGVPMVTFPLFAEQFLNEKLVVQVLKIGVGLGLGSRIAVNLWEKDTPENKVTRDRIQAAVEMTMDQGERRESHKSFGKWRKDPLKMEDPLS</sequence>
<evidence type="ECO:0000256" key="3">
    <source>
        <dbReference type="ARBA" id="ARBA00022679"/>
    </source>
</evidence>
<dbReference type="InterPro" id="IPR035595">
    <property type="entry name" value="UDP_glycos_trans_CS"/>
</dbReference>
<dbReference type="GO" id="GO:0035251">
    <property type="term" value="F:UDP-glucosyltransferase activity"/>
    <property type="evidence" value="ECO:0007669"/>
    <property type="project" value="TreeGrafter"/>
</dbReference>
<comment type="similarity">
    <text evidence="1 4">Belongs to the UDP-glycosyltransferase family.</text>
</comment>